<keyword evidence="1" id="KW-0472">Membrane</keyword>
<dbReference type="RefSeq" id="WP_341694394.1">
    <property type="nucleotide sequence ID" value="NZ_JBBYHS010000021.1"/>
</dbReference>
<reference evidence="2 3" key="1">
    <citation type="submission" date="2024-04" db="EMBL/GenBank/DDBJ databases">
        <title>Flavobacterium sp. DGU38 16S ribosomal RNA gene Genome sequencing and assembly.</title>
        <authorList>
            <person name="Park S."/>
        </authorList>
    </citation>
    <scope>NUCLEOTIDE SEQUENCE [LARGE SCALE GENOMIC DNA]</scope>
    <source>
        <strain evidence="2 3">DGU38</strain>
    </source>
</reference>
<evidence type="ECO:0000256" key="1">
    <source>
        <dbReference type="SAM" id="Phobius"/>
    </source>
</evidence>
<dbReference type="Pfam" id="PF05656">
    <property type="entry name" value="DUF805"/>
    <property type="match status" value="1"/>
</dbReference>
<accession>A0ABU9IT85</accession>
<dbReference type="EMBL" id="JBBYHS010000021">
    <property type="protein sequence ID" value="MEL1255658.1"/>
    <property type="molecule type" value="Genomic_DNA"/>
</dbReference>
<name>A0ABU9IT85_9FLAO</name>
<keyword evidence="1" id="KW-0812">Transmembrane</keyword>
<feature type="transmembrane region" description="Helical" evidence="1">
    <location>
        <begin position="86"/>
        <end position="105"/>
    </location>
</feature>
<dbReference type="PANTHER" id="PTHR34980:SF2">
    <property type="entry name" value="INNER MEMBRANE PROTEIN YHAH-RELATED"/>
    <property type="match status" value="1"/>
</dbReference>
<evidence type="ECO:0000313" key="2">
    <source>
        <dbReference type="EMBL" id="MEL1255658.1"/>
    </source>
</evidence>
<dbReference type="PANTHER" id="PTHR34980">
    <property type="entry name" value="INNER MEMBRANE PROTEIN-RELATED-RELATED"/>
    <property type="match status" value="1"/>
</dbReference>
<keyword evidence="1" id="KW-1133">Transmembrane helix</keyword>
<dbReference type="InterPro" id="IPR008523">
    <property type="entry name" value="DUF805"/>
</dbReference>
<dbReference type="Proteomes" id="UP001485226">
    <property type="component" value="Unassembled WGS sequence"/>
</dbReference>
<evidence type="ECO:0000313" key="3">
    <source>
        <dbReference type="Proteomes" id="UP001485226"/>
    </source>
</evidence>
<sequence length="135" mass="14957">MIEWYKKVVFENYVNFNGRARRSEYWYFALASGIISIILTIIDKILGTTFGIAETGIISGLYSLLVILPSISVGVRRLHDVGKSGWFMLIILIPIIGAIWLLVLACTDGDQGTNAYGPDPKNDFDEISEIGKVDA</sequence>
<organism evidence="2 3">
    <name type="scientific">Flavobacterium calami</name>
    <dbReference type="NCBI Taxonomy" id="3139144"/>
    <lineage>
        <taxon>Bacteria</taxon>
        <taxon>Pseudomonadati</taxon>
        <taxon>Bacteroidota</taxon>
        <taxon>Flavobacteriia</taxon>
        <taxon>Flavobacteriales</taxon>
        <taxon>Flavobacteriaceae</taxon>
        <taxon>Flavobacterium</taxon>
    </lineage>
</organism>
<proteinExistence type="predicted"/>
<feature type="transmembrane region" description="Helical" evidence="1">
    <location>
        <begin position="25"/>
        <end position="46"/>
    </location>
</feature>
<feature type="transmembrane region" description="Helical" evidence="1">
    <location>
        <begin position="52"/>
        <end position="74"/>
    </location>
</feature>
<gene>
    <name evidence="2" type="ORF">AAEO57_17835</name>
</gene>
<keyword evidence="3" id="KW-1185">Reference proteome</keyword>
<comment type="caution">
    <text evidence="2">The sequence shown here is derived from an EMBL/GenBank/DDBJ whole genome shotgun (WGS) entry which is preliminary data.</text>
</comment>
<protein>
    <submittedName>
        <fullName evidence="2">DUF805 domain-containing protein</fullName>
    </submittedName>
</protein>